<dbReference type="AlphaFoldDB" id="A0A554XA41"/>
<evidence type="ECO:0000256" key="3">
    <source>
        <dbReference type="ARBA" id="ARBA00022448"/>
    </source>
</evidence>
<keyword evidence="10" id="KW-1185">Reference proteome</keyword>
<dbReference type="GO" id="GO:0005886">
    <property type="term" value="C:plasma membrane"/>
    <property type="evidence" value="ECO:0007669"/>
    <property type="project" value="UniProtKB-SubCell"/>
</dbReference>
<feature type="transmembrane region" description="Helical" evidence="8">
    <location>
        <begin position="235"/>
        <end position="253"/>
    </location>
</feature>
<dbReference type="EMBL" id="VJOM01000008">
    <property type="protein sequence ID" value="TSE32678.1"/>
    <property type="molecule type" value="Genomic_DNA"/>
</dbReference>
<protein>
    <submittedName>
        <fullName evidence="9">AzlC: azaleucine resistance protein AzlC</fullName>
    </submittedName>
</protein>
<evidence type="ECO:0000313" key="10">
    <source>
        <dbReference type="Proteomes" id="UP000317763"/>
    </source>
</evidence>
<gene>
    <name evidence="9" type="ORF">Ttaiw_01000</name>
</gene>
<accession>A0A554XA41</accession>
<evidence type="ECO:0000313" key="9">
    <source>
        <dbReference type="EMBL" id="TSE32678.1"/>
    </source>
</evidence>
<dbReference type="Pfam" id="PF03591">
    <property type="entry name" value="AzlC"/>
    <property type="match status" value="1"/>
</dbReference>
<evidence type="ECO:0000256" key="2">
    <source>
        <dbReference type="ARBA" id="ARBA00010735"/>
    </source>
</evidence>
<dbReference type="OrthoDB" id="9179311at2"/>
<dbReference type="STRING" id="307486.GCA_000807215_01120"/>
<dbReference type="GO" id="GO:1903785">
    <property type="term" value="P:L-valine transmembrane transport"/>
    <property type="evidence" value="ECO:0007669"/>
    <property type="project" value="TreeGrafter"/>
</dbReference>
<dbReference type="Proteomes" id="UP000317763">
    <property type="component" value="Unassembled WGS sequence"/>
</dbReference>
<comment type="similarity">
    <text evidence="2">Belongs to the AzlC family.</text>
</comment>
<dbReference type="PANTHER" id="PTHR34979:SF1">
    <property type="entry name" value="INNER MEMBRANE PROTEIN YGAZ"/>
    <property type="match status" value="1"/>
</dbReference>
<evidence type="ECO:0000256" key="7">
    <source>
        <dbReference type="ARBA" id="ARBA00023136"/>
    </source>
</evidence>
<comment type="subcellular location">
    <subcellularLocation>
        <location evidence="1">Cell membrane</location>
        <topology evidence="1">Multi-pass membrane protein</topology>
    </subcellularLocation>
</comment>
<evidence type="ECO:0000256" key="8">
    <source>
        <dbReference type="SAM" id="Phobius"/>
    </source>
</evidence>
<comment type="caution">
    <text evidence="9">The sequence shown here is derived from an EMBL/GenBank/DDBJ whole genome shotgun (WGS) entry which is preliminary data.</text>
</comment>
<name>A0A554XA41_9BURK</name>
<keyword evidence="7 8" id="KW-0472">Membrane</keyword>
<keyword evidence="6 8" id="KW-1133">Transmembrane helix</keyword>
<feature type="transmembrane region" description="Helical" evidence="8">
    <location>
        <begin position="188"/>
        <end position="206"/>
    </location>
</feature>
<keyword evidence="4" id="KW-1003">Cell membrane</keyword>
<evidence type="ECO:0000256" key="1">
    <source>
        <dbReference type="ARBA" id="ARBA00004651"/>
    </source>
</evidence>
<keyword evidence="3" id="KW-0813">Transport</keyword>
<organism evidence="9 10">
    <name type="scientific">Tepidimonas taiwanensis</name>
    <dbReference type="NCBI Taxonomy" id="307486"/>
    <lineage>
        <taxon>Bacteria</taxon>
        <taxon>Pseudomonadati</taxon>
        <taxon>Pseudomonadota</taxon>
        <taxon>Betaproteobacteria</taxon>
        <taxon>Burkholderiales</taxon>
        <taxon>Tepidimonas</taxon>
    </lineage>
</organism>
<dbReference type="PANTHER" id="PTHR34979">
    <property type="entry name" value="INNER MEMBRANE PROTEIN YGAZ"/>
    <property type="match status" value="1"/>
</dbReference>
<feature type="transmembrane region" description="Helical" evidence="8">
    <location>
        <begin position="37"/>
        <end position="56"/>
    </location>
</feature>
<dbReference type="InterPro" id="IPR011606">
    <property type="entry name" value="Brnchd-chn_aa_trnsp_permease"/>
</dbReference>
<evidence type="ECO:0000256" key="6">
    <source>
        <dbReference type="ARBA" id="ARBA00022989"/>
    </source>
</evidence>
<sequence>MSAAGSGATVPAPWWRTSFLNADLWRRPAFATGARELLGAASGIGAWGLMTGVAMVKSGLTPLEALLMTLLVYAGSAQLTAVPLIMAGAPLWVILAAAFCVNLRFVVFSAHLRAYLAHLPRGQRLLTGYLTGDMSYVFFARRYPHPGRTEAERLDQEAYLAGSCGVNYAFWMTASVIGIAAANAIPTAWGLGFAGILALLGVGCSLATSRLRVLSAAVAGTAAVAAWALPLKLNIVVAIAAAVAVCLVAEAHGPRWLRGAPVGSGRAHG</sequence>
<evidence type="ECO:0000256" key="5">
    <source>
        <dbReference type="ARBA" id="ARBA00022692"/>
    </source>
</evidence>
<keyword evidence="5 8" id="KW-0812">Transmembrane</keyword>
<reference evidence="9 10" key="1">
    <citation type="submission" date="2019-07" db="EMBL/GenBank/DDBJ databases">
        <title>Tepidimonas taiwanensis I1-1 draft genome.</title>
        <authorList>
            <person name="Da Costa M.S."/>
            <person name="Froufe H.J.C."/>
            <person name="Egas C."/>
            <person name="Albuquerque L."/>
        </authorList>
    </citation>
    <scope>NUCLEOTIDE SEQUENCE [LARGE SCALE GENOMIC DNA]</scope>
    <source>
        <strain evidence="9 10">I1-1</strain>
    </source>
</reference>
<feature type="transmembrane region" description="Helical" evidence="8">
    <location>
        <begin position="158"/>
        <end position="182"/>
    </location>
</feature>
<proteinExistence type="inferred from homology"/>
<dbReference type="RefSeq" id="WP_082007535.1">
    <property type="nucleotide sequence ID" value="NZ_CP083911.1"/>
</dbReference>
<feature type="transmembrane region" description="Helical" evidence="8">
    <location>
        <begin position="213"/>
        <end position="229"/>
    </location>
</feature>
<evidence type="ECO:0000256" key="4">
    <source>
        <dbReference type="ARBA" id="ARBA00022475"/>
    </source>
</evidence>